<dbReference type="InterPro" id="IPR021331">
    <property type="entry name" value="Hva1_TUDOR"/>
</dbReference>
<feature type="compositionally biased region" description="Basic and acidic residues" evidence="1">
    <location>
        <begin position="43"/>
        <end position="57"/>
    </location>
</feature>
<dbReference type="Pfam" id="PF11160">
    <property type="entry name" value="Hva1_TUDOR"/>
    <property type="match status" value="1"/>
</dbReference>
<proteinExistence type="predicted"/>
<protein>
    <submittedName>
        <fullName evidence="3">DUF2945 family protein</fullName>
    </submittedName>
</protein>
<evidence type="ECO:0000313" key="3">
    <source>
        <dbReference type="EMBL" id="TQM68012.1"/>
    </source>
</evidence>
<gene>
    <name evidence="3" type="ORF">FHX41_1637</name>
</gene>
<feature type="compositionally biased region" description="Basic residues" evidence="1">
    <location>
        <begin position="78"/>
        <end position="94"/>
    </location>
</feature>
<organism evidence="3 4">
    <name type="scientific">Actinomadura hallensis</name>
    <dbReference type="NCBI Taxonomy" id="337895"/>
    <lineage>
        <taxon>Bacteria</taxon>
        <taxon>Bacillati</taxon>
        <taxon>Actinomycetota</taxon>
        <taxon>Actinomycetes</taxon>
        <taxon>Streptosporangiales</taxon>
        <taxon>Thermomonosporaceae</taxon>
        <taxon>Actinomadura</taxon>
    </lineage>
</organism>
<dbReference type="Gene3D" id="2.30.30.1060">
    <property type="match status" value="1"/>
</dbReference>
<accession>A0A543IBS3</accession>
<dbReference type="AlphaFoldDB" id="A0A543IBS3"/>
<dbReference type="Proteomes" id="UP000316706">
    <property type="component" value="Unassembled WGS sequence"/>
</dbReference>
<feature type="compositionally biased region" description="Low complexity" evidence="1">
    <location>
        <begin position="1"/>
        <end position="15"/>
    </location>
</feature>
<keyword evidence="4" id="KW-1185">Reference proteome</keyword>
<dbReference type="RefSeq" id="WP_246077198.1">
    <property type="nucleotide sequence ID" value="NZ_VFPO01000001.1"/>
</dbReference>
<evidence type="ECO:0000313" key="4">
    <source>
        <dbReference type="Proteomes" id="UP000316706"/>
    </source>
</evidence>
<name>A0A543IBS3_9ACTN</name>
<evidence type="ECO:0000256" key="1">
    <source>
        <dbReference type="SAM" id="MobiDB-lite"/>
    </source>
</evidence>
<sequence>MGAHGDYGDTAAGTGDPMGGDKDDEPAVGDEVAWRSHGSTAEGRVEEKVTDRREEAGRTVAASPEEPQYVVRSDKSGKKAVHKGSALRKRKGSK</sequence>
<feature type="region of interest" description="Disordered" evidence="1">
    <location>
        <begin position="1"/>
        <end position="94"/>
    </location>
</feature>
<dbReference type="EMBL" id="VFPO01000001">
    <property type="protein sequence ID" value="TQM68012.1"/>
    <property type="molecule type" value="Genomic_DNA"/>
</dbReference>
<comment type="caution">
    <text evidence="3">The sequence shown here is derived from an EMBL/GenBank/DDBJ whole genome shotgun (WGS) entry which is preliminary data.</text>
</comment>
<evidence type="ECO:0000259" key="2">
    <source>
        <dbReference type="Pfam" id="PF11160"/>
    </source>
</evidence>
<reference evidence="3 4" key="1">
    <citation type="submission" date="2019-06" db="EMBL/GenBank/DDBJ databases">
        <title>Sequencing the genomes of 1000 actinobacteria strains.</title>
        <authorList>
            <person name="Klenk H.-P."/>
        </authorList>
    </citation>
    <scope>NUCLEOTIDE SEQUENCE [LARGE SCALE GENOMIC DNA]</scope>
    <source>
        <strain evidence="3 4">DSM 45043</strain>
    </source>
</reference>
<feature type="domain" description="Hypervirulence associated protein TUDOR" evidence="2">
    <location>
        <begin position="29"/>
        <end position="87"/>
    </location>
</feature>